<reference evidence="1 2" key="1">
    <citation type="submission" date="2019-03" db="EMBL/GenBank/DDBJ databases">
        <title>Burkholderia cepacia outbreak.</title>
        <authorList>
            <person name="Farzana R."/>
            <person name="Walsh T.R."/>
        </authorList>
    </citation>
    <scope>NUCLEOTIDE SEQUENCE [LARGE SCALE GENOMIC DNA]</scope>
    <source>
        <strain evidence="2">d13</strain>
    </source>
</reference>
<dbReference type="AlphaFoldDB" id="A0AAX2RSV1"/>
<comment type="caution">
    <text evidence="1">The sequence shown here is derived from an EMBL/GenBank/DDBJ whole genome shotgun (WGS) entry which is preliminary data.</text>
</comment>
<accession>A0AAX2RSV1</accession>
<gene>
    <name evidence="1" type="ORF">E3D37_13120</name>
</gene>
<dbReference type="Proteomes" id="UP000298234">
    <property type="component" value="Unassembled WGS sequence"/>
</dbReference>
<evidence type="ECO:0000313" key="1">
    <source>
        <dbReference type="EMBL" id="TEU49544.1"/>
    </source>
</evidence>
<protein>
    <recommendedName>
        <fullName evidence="3">Secreted protein</fullName>
    </recommendedName>
</protein>
<proteinExistence type="predicted"/>
<dbReference type="RefSeq" id="WP_134319624.1">
    <property type="nucleotide sequence ID" value="NZ_SNSF01000010.1"/>
</dbReference>
<name>A0AAX2RSV1_BURCE</name>
<dbReference type="EMBL" id="SNSQ01000012">
    <property type="protein sequence ID" value="TEU49544.1"/>
    <property type="molecule type" value="Genomic_DNA"/>
</dbReference>
<evidence type="ECO:0008006" key="3">
    <source>
        <dbReference type="Google" id="ProtNLM"/>
    </source>
</evidence>
<organism evidence="1 2">
    <name type="scientific">Burkholderia cepacia</name>
    <name type="common">Pseudomonas cepacia</name>
    <dbReference type="NCBI Taxonomy" id="292"/>
    <lineage>
        <taxon>Bacteria</taxon>
        <taxon>Pseudomonadati</taxon>
        <taxon>Pseudomonadota</taxon>
        <taxon>Betaproteobacteria</taxon>
        <taxon>Burkholderiales</taxon>
        <taxon>Burkholderiaceae</taxon>
        <taxon>Burkholderia</taxon>
        <taxon>Burkholderia cepacia complex</taxon>
    </lineage>
</organism>
<sequence>MIRNWSWAKTLPHANHAFTIAFVIAIARTIAVTNAGNRAVTNAAADRVKREFEQCNNLPQPTARSADEPSSIFKLFLEAIAPIEHEIQNNRPNRYIFPGTRVPCHGKMTSPG</sequence>
<evidence type="ECO:0000313" key="2">
    <source>
        <dbReference type="Proteomes" id="UP000298234"/>
    </source>
</evidence>